<dbReference type="CDD" id="cd12411">
    <property type="entry name" value="RRM_ist3_like"/>
    <property type="match status" value="1"/>
</dbReference>
<accession>A0A1A8VR52</accession>
<dbReference type="PANTHER" id="PTHR45880">
    <property type="entry name" value="RNA-BINDING MOTIF PROTEIN, X-LINKED 2"/>
    <property type="match status" value="1"/>
</dbReference>
<dbReference type="GO" id="GO:0071011">
    <property type="term" value="C:precatalytic spliceosome"/>
    <property type="evidence" value="ECO:0007669"/>
    <property type="project" value="TreeGrafter"/>
</dbReference>
<dbReference type="GO" id="GO:0000398">
    <property type="term" value="P:mRNA splicing, via spliceosome"/>
    <property type="evidence" value="ECO:0007669"/>
    <property type="project" value="InterPro"/>
</dbReference>
<evidence type="ECO:0000313" key="6">
    <source>
        <dbReference type="Proteomes" id="UP000078560"/>
    </source>
</evidence>
<sequence>MGLFDKIRTIEKLNEAELKNIGNSDSSWHDQYKDSSYIYIGNLDTRLTEGDIVIVFSQFGEPIDVNLVRDKETGIYREFHSLLNKDAYYDSYCVNTTYRCYLLFPHKKGCEICKSKGYCFLSYEDQRSTILAVDNFNGFKLLEKPLVVDHILNYRLPKDYINRYDPNEYKPTGAEGKGIGVNNVIESEIKLTKAFEKVKNNQNQDKRKKLLDEEELWAMNFEKAIKEKTRNEKIGKGDKDSPPDDGTKNKTRDEHKEEYFKRNNYRSKRKYDTERSKRKKHTSYHKRRSSEEKQKRSKHSRSYSTSGSRAIRKGEEDDKRNCKKGRKSAWRKHHIDEKMKPRKWKTKEMQAHQGGTHTYILCVLLNGST</sequence>
<dbReference type="PANTHER" id="PTHR45880:SF1">
    <property type="entry name" value="RNA-BINDING MOTIF PROTEIN, X-LINKED 2"/>
    <property type="match status" value="1"/>
</dbReference>
<feature type="compositionally biased region" description="Basic and acidic residues" evidence="3">
    <location>
        <begin position="228"/>
        <end position="261"/>
    </location>
</feature>
<dbReference type="InterPro" id="IPR000504">
    <property type="entry name" value="RRM_dom"/>
</dbReference>
<dbReference type="Pfam" id="PF00076">
    <property type="entry name" value="RRM_1"/>
    <property type="match status" value="2"/>
</dbReference>
<name>A0A1A8VR52_PLAOA</name>
<dbReference type="PROSITE" id="PS50102">
    <property type="entry name" value="RRM"/>
    <property type="match status" value="1"/>
</dbReference>
<dbReference type="InterPro" id="IPR051847">
    <property type="entry name" value="RNA_proc/Spliceosome_comp"/>
</dbReference>
<dbReference type="GO" id="GO:0005686">
    <property type="term" value="C:U2 snRNP"/>
    <property type="evidence" value="ECO:0007669"/>
    <property type="project" value="TreeGrafter"/>
</dbReference>
<proteinExistence type="predicted"/>
<feature type="domain" description="RRM" evidence="4">
    <location>
        <begin position="36"/>
        <end position="153"/>
    </location>
</feature>
<evidence type="ECO:0000256" key="1">
    <source>
        <dbReference type="ARBA" id="ARBA00022884"/>
    </source>
</evidence>
<dbReference type="SMART" id="SM00360">
    <property type="entry name" value="RRM"/>
    <property type="match status" value="1"/>
</dbReference>
<dbReference type="GO" id="GO:0071013">
    <property type="term" value="C:catalytic step 2 spliceosome"/>
    <property type="evidence" value="ECO:0007669"/>
    <property type="project" value="TreeGrafter"/>
</dbReference>
<dbReference type="InterPro" id="IPR035979">
    <property type="entry name" value="RBD_domain_sf"/>
</dbReference>
<dbReference type="EMBL" id="FLQU01000235">
    <property type="protein sequence ID" value="SBS82941.1"/>
    <property type="molecule type" value="Genomic_DNA"/>
</dbReference>
<dbReference type="AlphaFoldDB" id="A0A1A8VR52"/>
<dbReference type="Proteomes" id="UP000078560">
    <property type="component" value="Unassembled WGS sequence"/>
</dbReference>
<evidence type="ECO:0000259" key="4">
    <source>
        <dbReference type="PROSITE" id="PS50102"/>
    </source>
</evidence>
<gene>
    <name evidence="5" type="ORF">POVCU2_0018000</name>
</gene>
<protein>
    <submittedName>
        <fullName evidence="5">RNA-binding protein, putative</fullName>
    </submittedName>
</protein>
<feature type="compositionally biased region" description="Basic residues" evidence="3">
    <location>
        <begin position="276"/>
        <end position="288"/>
    </location>
</feature>
<evidence type="ECO:0000256" key="3">
    <source>
        <dbReference type="SAM" id="MobiDB-lite"/>
    </source>
</evidence>
<evidence type="ECO:0000313" key="5">
    <source>
        <dbReference type="EMBL" id="SBS82941.1"/>
    </source>
</evidence>
<dbReference type="InterPro" id="IPR045844">
    <property type="entry name" value="RRM_Ist3-like"/>
</dbReference>
<feature type="region of interest" description="Disordered" evidence="3">
    <location>
        <begin position="228"/>
        <end position="344"/>
    </location>
</feature>
<dbReference type="GO" id="GO:0003723">
    <property type="term" value="F:RNA binding"/>
    <property type="evidence" value="ECO:0007669"/>
    <property type="project" value="UniProtKB-UniRule"/>
</dbReference>
<dbReference type="SUPFAM" id="SSF54928">
    <property type="entry name" value="RNA-binding domain, RBD"/>
    <property type="match status" value="1"/>
</dbReference>
<dbReference type="Gene3D" id="3.30.70.330">
    <property type="match status" value="1"/>
</dbReference>
<reference evidence="6" key="1">
    <citation type="submission" date="2016-05" db="EMBL/GenBank/DDBJ databases">
        <authorList>
            <person name="Naeem Raeece"/>
        </authorList>
    </citation>
    <scope>NUCLEOTIDE SEQUENCE [LARGE SCALE GENOMIC DNA]</scope>
</reference>
<feature type="compositionally biased region" description="Basic residues" evidence="3">
    <location>
        <begin position="321"/>
        <end position="333"/>
    </location>
</feature>
<organism evidence="5 6">
    <name type="scientific">Plasmodium ovale curtisi</name>
    <dbReference type="NCBI Taxonomy" id="864141"/>
    <lineage>
        <taxon>Eukaryota</taxon>
        <taxon>Sar</taxon>
        <taxon>Alveolata</taxon>
        <taxon>Apicomplexa</taxon>
        <taxon>Aconoidasida</taxon>
        <taxon>Haemosporida</taxon>
        <taxon>Plasmodiidae</taxon>
        <taxon>Plasmodium</taxon>
        <taxon>Plasmodium (Plasmodium)</taxon>
    </lineage>
</organism>
<keyword evidence="1 2" id="KW-0694">RNA-binding</keyword>
<dbReference type="InterPro" id="IPR012677">
    <property type="entry name" value="Nucleotide-bd_a/b_plait_sf"/>
</dbReference>
<evidence type="ECO:0000256" key="2">
    <source>
        <dbReference type="PROSITE-ProRule" id="PRU00176"/>
    </source>
</evidence>